<dbReference type="PROSITE" id="PS00107">
    <property type="entry name" value="PROTEIN_KINASE_ATP"/>
    <property type="match status" value="1"/>
</dbReference>
<evidence type="ECO:0000313" key="10">
    <source>
        <dbReference type="Proteomes" id="UP000469890"/>
    </source>
</evidence>
<dbReference type="AlphaFoldDB" id="A0A8H4BIZ3"/>
<dbReference type="PROSITE" id="PS50011">
    <property type="entry name" value="PROTEIN_KINASE_DOM"/>
    <property type="match status" value="1"/>
</dbReference>
<dbReference type="SUPFAM" id="SSF56112">
    <property type="entry name" value="Protein kinase-like (PK-like)"/>
    <property type="match status" value="1"/>
</dbReference>
<dbReference type="Gene3D" id="1.10.510.10">
    <property type="entry name" value="Transferase(Phosphotransferase) domain 1"/>
    <property type="match status" value="1"/>
</dbReference>
<dbReference type="FunFam" id="1.10.510.10:FF:000182">
    <property type="entry name" value="MAP kinase kinase kinase mkh1"/>
    <property type="match status" value="1"/>
</dbReference>
<proteinExistence type="inferred from homology"/>
<dbReference type="GO" id="GO:0000196">
    <property type="term" value="P:cell integrity MAPK cascade"/>
    <property type="evidence" value="ECO:0007669"/>
    <property type="project" value="UniProtKB-ARBA"/>
</dbReference>
<dbReference type="InterPro" id="IPR050538">
    <property type="entry name" value="MAP_kinase_kinase_kinase"/>
</dbReference>
<feature type="compositionally biased region" description="Low complexity" evidence="7">
    <location>
        <begin position="158"/>
        <end position="177"/>
    </location>
</feature>
<feature type="region of interest" description="Disordered" evidence="7">
    <location>
        <begin position="17"/>
        <end position="129"/>
    </location>
</feature>
<dbReference type="PANTHER" id="PTHR48016">
    <property type="entry name" value="MAP KINASE KINASE KINASE SSK2-RELATED-RELATED"/>
    <property type="match status" value="1"/>
</dbReference>
<dbReference type="SMART" id="SM00220">
    <property type="entry name" value="S_TKc"/>
    <property type="match status" value="1"/>
</dbReference>
<keyword evidence="2" id="KW-0808">Transferase</keyword>
<reference evidence="9 10" key="1">
    <citation type="submission" date="2019-09" db="EMBL/GenBank/DDBJ databases">
        <authorList>
            <consortium name="DOE Joint Genome Institute"/>
            <person name="Mondo S.J."/>
            <person name="Navarro-Mendoza M.I."/>
            <person name="Perez-Arques C."/>
            <person name="Panchal S."/>
            <person name="Nicolas F.E."/>
            <person name="Ganguly P."/>
            <person name="Pangilinan J."/>
            <person name="Grigoriev I."/>
            <person name="Heitman J."/>
            <person name="Sanya K."/>
            <person name="Garre V."/>
        </authorList>
    </citation>
    <scope>NUCLEOTIDE SEQUENCE [LARGE SCALE GENOMIC DNA]</scope>
    <source>
        <strain evidence="9 10">MU402</strain>
    </source>
</reference>
<feature type="binding site" evidence="6">
    <location>
        <position position="658"/>
    </location>
    <ligand>
        <name>ATP</name>
        <dbReference type="ChEBI" id="CHEBI:30616"/>
    </ligand>
</feature>
<feature type="compositionally biased region" description="Polar residues" evidence="7">
    <location>
        <begin position="472"/>
        <end position="496"/>
    </location>
</feature>
<dbReference type="Proteomes" id="UP000469890">
    <property type="component" value="Unassembled WGS sequence"/>
</dbReference>
<feature type="compositionally biased region" description="Basic and acidic residues" evidence="7">
    <location>
        <begin position="179"/>
        <end position="190"/>
    </location>
</feature>
<organism evidence="9 10">
    <name type="scientific">Mucor circinelloides f. lusitanicus</name>
    <name type="common">Mucor racemosus var. lusitanicus</name>
    <dbReference type="NCBI Taxonomy" id="29924"/>
    <lineage>
        <taxon>Eukaryota</taxon>
        <taxon>Fungi</taxon>
        <taxon>Fungi incertae sedis</taxon>
        <taxon>Mucoromycota</taxon>
        <taxon>Mucoromycotina</taxon>
        <taxon>Mucoromycetes</taxon>
        <taxon>Mucorales</taxon>
        <taxon>Mucorineae</taxon>
        <taxon>Mucoraceae</taxon>
        <taxon>Mucor</taxon>
    </lineage>
</organism>
<dbReference type="InterPro" id="IPR000719">
    <property type="entry name" value="Prot_kinase_dom"/>
</dbReference>
<feature type="compositionally biased region" description="Polar residues" evidence="7">
    <location>
        <begin position="18"/>
        <end position="43"/>
    </location>
</feature>
<evidence type="ECO:0000256" key="6">
    <source>
        <dbReference type="PROSITE-ProRule" id="PRU10141"/>
    </source>
</evidence>
<comment type="similarity">
    <text evidence="1">Belongs to the protein kinase superfamily. STE Ser/Thr protein kinase family. MAP kinase kinase kinase subfamily.</text>
</comment>
<feature type="compositionally biased region" description="Polar residues" evidence="7">
    <location>
        <begin position="234"/>
        <end position="248"/>
    </location>
</feature>
<dbReference type="FunFam" id="3.30.200.20:FF:000387">
    <property type="entry name" value="Serine/threonine-protein kinase STE11"/>
    <property type="match status" value="1"/>
</dbReference>
<evidence type="ECO:0000256" key="7">
    <source>
        <dbReference type="SAM" id="MobiDB-lite"/>
    </source>
</evidence>
<accession>A0A8H4BIZ3</accession>
<feature type="compositionally biased region" description="Low complexity" evidence="7">
    <location>
        <begin position="383"/>
        <end position="396"/>
    </location>
</feature>
<dbReference type="InterPro" id="IPR017441">
    <property type="entry name" value="Protein_kinase_ATP_BS"/>
</dbReference>
<dbReference type="EMBL" id="JAAECE010000003">
    <property type="protein sequence ID" value="KAF1803140.1"/>
    <property type="molecule type" value="Genomic_DNA"/>
</dbReference>
<comment type="caution">
    <text evidence="9">The sequence shown here is derived from an EMBL/GenBank/DDBJ whole genome shotgun (WGS) entry which is preliminary data.</text>
</comment>
<dbReference type="GO" id="GO:0004709">
    <property type="term" value="F:MAP kinase kinase kinase activity"/>
    <property type="evidence" value="ECO:0007669"/>
    <property type="project" value="UniProtKB-ARBA"/>
</dbReference>
<sequence length="912" mass="102600">MTTYYERRRLLGEIRSLIPTTPGQQQKHTPSTPTNISINTNLHEYTRLGEQDGKGGDRAKNTRASHSPQSAIADHTTTRDSGIGYLSHYSAGSSSPSPSPSASPSSDHLIAPFSKKYSSNSPTRSSYSPKAAFHKIKNTFRSHAAPLNQMQATTTHFNPQQQQQHPPQQNSASSSPRSARHESGDDDRGRRTSPAIPARVSSTPDKITKFWATYSNWHSSSPSSNHKRPSPSSYTHEYQPSQLKKPTDQRIQITGDKETWYSLNVTNMRDPVAIKQHILRRMQFGGDCDQYQYFHENGADPERPMDPQELMYLCSIADRSASQRILVKPVVPHTQAFSDFVFALSTPELGKSPTDIPSNQSPSSTGNKGSPTFKPLCRKAARRPPQQQQQYQQPQRVGIQLSDPPQLERCRTGSEPFIVPPTAQTLWRRSEPEMEKMVETNHHHGNNNNGASLWAVPPTQQQQQQQLWAVTPHTTSNTIPSNHDISNDLGQLQISPSRKPPAVNKPLPTPPLKKTSGAVFWGERPPAEVVFQHMEQFFDSKDLDKEVVVEPIKRHTKSIRLVAREASRKYKNNKMVRRKSTKVWGQRVVELKNRSQNVMARLPSVSEHMRLSHGQSSTKDEGTDDTMQWIRGKLIGKGSFGRVYLAFNVGTGEVIAVKQVEIPKTASDLLNEEQHDMVEALYQEIMTLRDLDHENIVQYLGYGQDNAEGVINIFLEYVSGGSVASRLALHGAFDEALTRYFTRQICSGLAYLHSRHILHRDIKAANILVEVDGVCKISDFGLSKKNDYDEVYDQNSRMSLRGSIYWMAPEVVKNEPYSAKVDIWSLGCTMIEMLTGQRPWIALSQIAALYNLGRLNTPTIPENISECAKSFLRQCFIIDPLKRPTATDLLAHEFLSTDTSFQFKDYVDRGKI</sequence>
<keyword evidence="5 6" id="KW-0067">ATP-binding</keyword>
<feature type="compositionally biased region" description="Low complexity" evidence="7">
    <location>
        <begin position="114"/>
        <end position="129"/>
    </location>
</feature>
<feature type="region of interest" description="Disordered" evidence="7">
    <location>
        <begin position="351"/>
        <end position="400"/>
    </location>
</feature>
<dbReference type="GO" id="GO:0005524">
    <property type="term" value="F:ATP binding"/>
    <property type="evidence" value="ECO:0007669"/>
    <property type="project" value="UniProtKB-UniRule"/>
</dbReference>
<dbReference type="PANTHER" id="PTHR48016:SF48">
    <property type="entry name" value="SERINE_THREONINE-PROTEIN KINASE BCK1_SLK1_SSP31"/>
    <property type="match status" value="1"/>
</dbReference>
<feature type="region of interest" description="Disordered" evidence="7">
    <location>
        <begin position="440"/>
        <end position="517"/>
    </location>
</feature>
<evidence type="ECO:0000256" key="2">
    <source>
        <dbReference type="ARBA" id="ARBA00022679"/>
    </source>
</evidence>
<feature type="region of interest" description="Disordered" evidence="7">
    <location>
        <begin position="218"/>
        <end position="248"/>
    </location>
</feature>
<dbReference type="Pfam" id="PF00069">
    <property type="entry name" value="Pkinase"/>
    <property type="match status" value="1"/>
</dbReference>
<feature type="compositionally biased region" description="Low complexity" evidence="7">
    <location>
        <begin position="90"/>
        <end position="106"/>
    </location>
</feature>
<evidence type="ECO:0000256" key="4">
    <source>
        <dbReference type="ARBA" id="ARBA00022777"/>
    </source>
</evidence>
<evidence type="ECO:0000256" key="5">
    <source>
        <dbReference type="ARBA" id="ARBA00022840"/>
    </source>
</evidence>
<feature type="compositionally biased region" description="Basic and acidic residues" evidence="7">
    <location>
        <begin position="44"/>
        <end position="60"/>
    </location>
</feature>
<keyword evidence="3 6" id="KW-0547">Nucleotide-binding</keyword>
<evidence type="ECO:0000256" key="1">
    <source>
        <dbReference type="ARBA" id="ARBA00006529"/>
    </source>
</evidence>
<dbReference type="PROSITE" id="PS00108">
    <property type="entry name" value="PROTEIN_KINASE_ST"/>
    <property type="match status" value="1"/>
</dbReference>
<dbReference type="InterPro" id="IPR008271">
    <property type="entry name" value="Ser/Thr_kinase_AS"/>
</dbReference>
<feature type="region of interest" description="Disordered" evidence="7">
    <location>
        <begin position="155"/>
        <end position="202"/>
    </location>
</feature>
<gene>
    <name evidence="9" type="ORF">FB192DRAFT_1366715</name>
</gene>
<feature type="compositionally biased region" description="Polar residues" evidence="7">
    <location>
        <begin position="355"/>
        <end position="370"/>
    </location>
</feature>
<feature type="domain" description="Protein kinase" evidence="8">
    <location>
        <begin position="629"/>
        <end position="895"/>
    </location>
</feature>
<evidence type="ECO:0000256" key="3">
    <source>
        <dbReference type="ARBA" id="ARBA00022741"/>
    </source>
</evidence>
<name>A0A8H4BIZ3_MUCCL</name>
<evidence type="ECO:0000259" key="8">
    <source>
        <dbReference type="PROSITE" id="PS50011"/>
    </source>
</evidence>
<dbReference type="InterPro" id="IPR011009">
    <property type="entry name" value="Kinase-like_dom_sf"/>
</dbReference>
<keyword evidence="4 9" id="KW-0418">Kinase</keyword>
<evidence type="ECO:0000313" key="9">
    <source>
        <dbReference type="EMBL" id="KAF1803140.1"/>
    </source>
</evidence>
<protein>
    <submittedName>
        <fullName evidence="9">Kinase-like domain-containing protein</fullName>
    </submittedName>
</protein>